<dbReference type="AlphaFoldDB" id="A0A081C837"/>
<dbReference type="eggNOG" id="COG0456">
    <property type="taxonomic scope" value="Bacteria"/>
</dbReference>
<keyword evidence="1 4" id="KW-0808">Transferase</keyword>
<accession>A0A081C837</accession>
<dbReference type="Proteomes" id="UP000030661">
    <property type="component" value="Unassembled WGS sequence"/>
</dbReference>
<evidence type="ECO:0000259" key="3">
    <source>
        <dbReference type="PROSITE" id="PS51186"/>
    </source>
</evidence>
<dbReference type="SUPFAM" id="SSF55729">
    <property type="entry name" value="Acyl-CoA N-acyltransferases (Nat)"/>
    <property type="match status" value="1"/>
</dbReference>
<dbReference type="PROSITE" id="PS51186">
    <property type="entry name" value="GNAT"/>
    <property type="match status" value="1"/>
</dbReference>
<evidence type="ECO:0000313" key="5">
    <source>
        <dbReference type="Proteomes" id="UP000030661"/>
    </source>
</evidence>
<dbReference type="STRING" id="1499967.U27_00640"/>
<evidence type="ECO:0000256" key="1">
    <source>
        <dbReference type="ARBA" id="ARBA00022679"/>
    </source>
</evidence>
<proteinExistence type="predicted"/>
<keyword evidence="5" id="KW-1185">Reference proteome</keyword>
<name>A0A081C837_VECG1</name>
<dbReference type="InterPro" id="IPR000182">
    <property type="entry name" value="GNAT_dom"/>
</dbReference>
<sequence length="140" mass="15942">MRIEIREMTMADYDAMLALWKISEGIGLSNADSRDNMTSYLQRNPGLSFVAYDGDQLVGTVLCGHDGRRGYLHHLAVSTSHRHQGIGRKLANQALTMLQQQGIEKCHLFVIKNNREALAFWKRVGWKKRVDLVLMSKTIK</sequence>
<dbReference type="EMBL" id="DF820474">
    <property type="protein sequence ID" value="GAK60742.1"/>
    <property type="molecule type" value="Genomic_DNA"/>
</dbReference>
<dbReference type="InterPro" id="IPR050832">
    <property type="entry name" value="Bact_Acetyltransf"/>
</dbReference>
<evidence type="ECO:0000313" key="4">
    <source>
        <dbReference type="EMBL" id="GAK60742.1"/>
    </source>
</evidence>
<dbReference type="Pfam" id="PF00583">
    <property type="entry name" value="Acetyltransf_1"/>
    <property type="match status" value="1"/>
</dbReference>
<dbReference type="InterPro" id="IPR016181">
    <property type="entry name" value="Acyl_CoA_acyltransferase"/>
</dbReference>
<evidence type="ECO:0000256" key="2">
    <source>
        <dbReference type="ARBA" id="ARBA00023315"/>
    </source>
</evidence>
<organism evidence="4">
    <name type="scientific">Vecturithrix granuli</name>
    <dbReference type="NCBI Taxonomy" id="1499967"/>
    <lineage>
        <taxon>Bacteria</taxon>
        <taxon>Candidatus Moduliflexota</taxon>
        <taxon>Candidatus Vecturitrichia</taxon>
        <taxon>Candidatus Vecturitrichales</taxon>
        <taxon>Candidatus Vecturitrichaceae</taxon>
        <taxon>Candidatus Vecturithrix</taxon>
    </lineage>
</organism>
<dbReference type="PANTHER" id="PTHR43877">
    <property type="entry name" value="AMINOALKYLPHOSPHONATE N-ACETYLTRANSFERASE-RELATED-RELATED"/>
    <property type="match status" value="1"/>
</dbReference>
<keyword evidence="2" id="KW-0012">Acyltransferase</keyword>
<reference evidence="4" key="1">
    <citation type="journal article" date="2015" name="PeerJ">
        <title>First genomic representation of candidate bacterial phylum KSB3 points to enhanced environmental sensing as a trigger of wastewater bulking.</title>
        <authorList>
            <person name="Sekiguchi Y."/>
            <person name="Ohashi A."/>
            <person name="Parks D.H."/>
            <person name="Yamauchi T."/>
            <person name="Tyson G.W."/>
            <person name="Hugenholtz P."/>
        </authorList>
    </citation>
    <scope>NUCLEOTIDE SEQUENCE [LARGE SCALE GENOMIC DNA]</scope>
</reference>
<dbReference type="Gene3D" id="3.40.630.30">
    <property type="match status" value="1"/>
</dbReference>
<dbReference type="HOGENOM" id="CLU_013985_34_1_0"/>
<gene>
    <name evidence="4" type="ORF">U27_00640</name>
</gene>
<dbReference type="CDD" id="cd04301">
    <property type="entry name" value="NAT_SF"/>
    <property type="match status" value="1"/>
</dbReference>
<dbReference type="GO" id="GO:0016747">
    <property type="term" value="F:acyltransferase activity, transferring groups other than amino-acyl groups"/>
    <property type="evidence" value="ECO:0007669"/>
    <property type="project" value="InterPro"/>
</dbReference>
<feature type="domain" description="N-acetyltransferase" evidence="3">
    <location>
        <begin position="3"/>
        <end position="140"/>
    </location>
</feature>
<protein>
    <submittedName>
        <fullName evidence="4">GCN5-related N-acetyltransferase</fullName>
    </submittedName>
</protein>